<keyword evidence="3" id="KW-1185">Reference proteome</keyword>
<dbReference type="AlphaFoldDB" id="A0AAD4H2G7"/>
<dbReference type="EMBL" id="JAAAIL010001377">
    <property type="protein sequence ID" value="KAG0270047.1"/>
    <property type="molecule type" value="Genomic_DNA"/>
</dbReference>
<gene>
    <name evidence="2" type="ORF">BGZ95_001823</name>
</gene>
<accession>A0AAD4H2G7</accession>
<name>A0AAD4H2G7_9FUNG</name>
<feature type="region of interest" description="Disordered" evidence="1">
    <location>
        <begin position="17"/>
        <end position="51"/>
    </location>
</feature>
<proteinExistence type="predicted"/>
<evidence type="ECO:0000313" key="2">
    <source>
        <dbReference type="EMBL" id="KAG0270047.1"/>
    </source>
</evidence>
<sequence length="51" mass="5832">MVLPTELQLAREEAIPQQQRKQLHHEASIAQSRPFGPDTVVQPMTQMNHGR</sequence>
<organism evidence="2 3">
    <name type="scientific">Linnemannia exigua</name>
    <dbReference type="NCBI Taxonomy" id="604196"/>
    <lineage>
        <taxon>Eukaryota</taxon>
        <taxon>Fungi</taxon>
        <taxon>Fungi incertae sedis</taxon>
        <taxon>Mucoromycota</taxon>
        <taxon>Mortierellomycotina</taxon>
        <taxon>Mortierellomycetes</taxon>
        <taxon>Mortierellales</taxon>
        <taxon>Mortierellaceae</taxon>
        <taxon>Linnemannia</taxon>
    </lineage>
</organism>
<comment type="caution">
    <text evidence="2">The sequence shown here is derived from an EMBL/GenBank/DDBJ whole genome shotgun (WGS) entry which is preliminary data.</text>
</comment>
<dbReference type="Proteomes" id="UP001194580">
    <property type="component" value="Unassembled WGS sequence"/>
</dbReference>
<feature type="compositionally biased region" description="Polar residues" evidence="1">
    <location>
        <begin position="42"/>
        <end position="51"/>
    </location>
</feature>
<feature type="non-terminal residue" evidence="2">
    <location>
        <position position="51"/>
    </location>
</feature>
<evidence type="ECO:0000256" key="1">
    <source>
        <dbReference type="SAM" id="MobiDB-lite"/>
    </source>
</evidence>
<reference evidence="2" key="1">
    <citation type="journal article" date="2020" name="Fungal Divers.">
        <title>Resolving the Mortierellaceae phylogeny through synthesis of multi-gene phylogenetics and phylogenomics.</title>
        <authorList>
            <person name="Vandepol N."/>
            <person name="Liber J."/>
            <person name="Desiro A."/>
            <person name="Na H."/>
            <person name="Kennedy M."/>
            <person name="Barry K."/>
            <person name="Grigoriev I.V."/>
            <person name="Miller A.N."/>
            <person name="O'Donnell K."/>
            <person name="Stajich J.E."/>
            <person name="Bonito G."/>
        </authorList>
    </citation>
    <scope>NUCLEOTIDE SEQUENCE</scope>
    <source>
        <strain evidence="2">NRRL 28262</strain>
    </source>
</reference>
<evidence type="ECO:0000313" key="3">
    <source>
        <dbReference type="Proteomes" id="UP001194580"/>
    </source>
</evidence>
<protein>
    <submittedName>
        <fullName evidence="2">Uncharacterized protein</fullName>
    </submittedName>
</protein>